<feature type="transmembrane region" description="Helical" evidence="1">
    <location>
        <begin position="46"/>
        <end position="64"/>
    </location>
</feature>
<gene>
    <name evidence="2" type="ORF">METSCH_E06040</name>
</gene>
<feature type="transmembrane region" description="Helical" evidence="1">
    <location>
        <begin position="7"/>
        <end position="31"/>
    </location>
</feature>
<reference evidence="3" key="1">
    <citation type="submission" date="2019-03" db="EMBL/GenBank/DDBJ databases">
        <title>Snf2 controls pulcherriminic acid biosynthesis and connects pigmentation and antifungal activity of the yeast Metschnikowia pulcherrima.</title>
        <authorList>
            <person name="Gore-Lloyd D."/>
            <person name="Sumann I."/>
            <person name="Brachmann A.O."/>
            <person name="Schneeberger K."/>
            <person name="Ortiz-Merino R.A."/>
            <person name="Moreno-Beltran M."/>
            <person name="Schlaefli M."/>
            <person name="Kirner P."/>
            <person name="Santos Kron A."/>
            <person name="Wolfe K.H."/>
            <person name="Piel J."/>
            <person name="Ahrens C.H."/>
            <person name="Henk D."/>
            <person name="Freimoser F.M."/>
        </authorList>
    </citation>
    <scope>NUCLEOTIDE SEQUENCE [LARGE SCALE GENOMIC DNA]</scope>
    <source>
        <strain evidence="3">APC 1.2</strain>
    </source>
</reference>
<accession>A0A4P6XU53</accession>
<keyword evidence="1" id="KW-0812">Transmembrane</keyword>
<proteinExistence type="predicted"/>
<evidence type="ECO:0000256" key="1">
    <source>
        <dbReference type="SAM" id="Phobius"/>
    </source>
</evidence>
<name>A0A4P6XU53_9ASCO</name>
<dbReference type="AlphaFoldDB" id="A0A4P6XU53"/>
<dbReference type="Proteomes" id="UP000292447">
    <property type="component" value="Chromosome V"/>
</dbReference>
<evidence type="ECO:0000313" key="2">
    <source>
        <dbReference type="EMBL" id="QBM90355.1"/>
    </source>
</evidence>
<keyword evidence="1" id="KW-1133">Transmembrane helix</keyword>
<sequence length="288" mass="33000">MSFLSRNLFYLSQSASGIQPIILVLFILILVTENHNSLINIGKMKASYISLFVLMVLQSTASALKSGYASKFNIHENASSDAVRSKLSRLTRRIYMPEEEELTPQAAWVREKMECFIEELKYFVRDTSFDYESFEAKSIDLKLHLSKVEAEVADLPFTYSISKQLVYAKDVYDVMLLSAQIASFYCHKTHEQTLLRKLVQLNMGLICLQDSHGDPNTEMEGYAETVHRLTRVVKYMGELYEQVTNVSIEVRKNLQVQLEKAKNNLHVLSLPIRFPEVPIYYMGGARTS</sequence>
<evidence type="ECO:0000313" key="3">
    <source>
        <dbReference type="Proteomes" id="UP000292447"/>
    </source>
</evidence>
<dbReference type="EMBL" id="CP034460">
    <property type="protein sequence ID" value="QBM90355.1"/>
    <property type="molecule type" value="Genomic_DNA"/>
</dbReference>
<keyword evidence="3" id="KW-1185">Reference proteome</keyword>
<organism evidence="2 3">
    <name type="scientific">Metschnikowia aff. pulcherrima</name>
    <dbReference type="NCBI Taxonomy" id="2163413"/>
    <lineage>
        <taxon>Eukaryota</taxon>
        <taxon>Fungi</taxon>
        <taxon>Dikarya</taxon>
        <taxon>Ascomycota</taxon>
        <taxon>Saccharomycotina</taxon>
        <taxon>Pichiomycetes</taxon>
        <taxon>Metschnikowiaceae</taxon>
        <taxon>Metschnikowia</taxon>
    </lineage>
</organism>
<protein>
    <submittedName>
        <fullName evidence="2">Uncharacterized protein</fullName>
    </submittedName>
</protein>
<keyword evidence="1" id="KW-0472">Membrane</keyword>